<organism evidence="1">
    <name type="scientific">marine sediment metagenome</name>
    <dbReference type="NCBI Taxonomy" id="412755"/>
    <lineage>
        <taxon>unclassified sequences</taxon>
        <taxon>metagenomes</taxon>
        <taxon>ecological metagenomes</taxon>
    </lineage>
</organism>
<evidence type="ECO:0000313" key="1">
    <source>
        <dbReference type="EMBL" id="GAF71677.1"/>
    </source>
</evidence>
<name>X0S6W5_9ZZZZ</name>
<dbReference type="AlphaFoldDB" id="X0S6W5"/>
<reference evidence="1" key="1">
    <citation type="journal article" date="2014" name="Front. Microbiol.">
        <title>High frequency of phylogenetically diverse reductive dehalogenase-homologous genes in deep subseafloor sedimentary metagenomes.</title>
        <authorList>
            <person name="Kawai M."/>
            <person name="Futagami T."/>
            <person name="Toyoda A."/>
            <person name="Takaki Y."/>
            <person name="Nishi S."/>
            <person name="Hori S."/>
            <person name="Arai W."/>
            <person name="Tsubouchi T."/>
            <person name="Morono Y."/>
            <person name="Uchiyama I."/>
            <person name="Ito T."/>
            <person name="Fujiyama A."/>
            <person name="Inagaki F."/>
            <person name="Takami H."/>
        </authorList>
    </citation>
    <scope>NUCLEOTIDE SEQUENCE</scope>
    <source>
        <strain evidence="1">Expedition CK06-06</strain>
    </source>
</reference>
<comment type="caution">
    <text evidence="1">The sequence shown here is derived from an EMBL/GenBank/DDBJ whole genome shotgun (WGS) entry which is preliminary data.</text>
</comment>
<proteinExistence type="predicted"/>
<dbReference type="EMBL" id="BARS01004012">
    <property type="protein sequence ID" value="GAF71677.1"/>
    <property type="molecule type" value="Genomic_DNA"/>
</dbReference>
<sequence>MPFTVKVTAEIKKDDQPFCDLALNYHNMDYQNVALVEGKFIGMLVALNEEAKAKGS</sequence>
<protein>
    <submittedName>
        <fullName evidence="1">Uncharacterized protein</fullName>
    </submittedName>
</protein>
<gene>
    <name evidence="1" type="ORF">S01H1_07821</name>
</gene>
<accession>X0S6W5</accession>